<comment type="caution">
    <text evidence="3">The sequence shown here is derived from an EMBL/GenBank/DDBJ whole genome shotgun (WGS) entry which is preliminary data.</text>
</comment>
<dbReference type="OrthoDB" id="2317065at2759"/>
<dbReference type="Gene3D" id="1.50.10.10">
    <property type="match status" value="1"/>
</dbReference>
<dbReference type="Proteomes" id="UP000664132">
    <property type="component" value="Unassembled WGS sequence"/>
</dbReference>
<dbReference type="PANTHER" id="PTHR36845:SF1">
    <property type="entry name" value="HYDROLASE, PUTATIVE (AFU_ORTHOLOGUE AFUA_7G05090)-RELATED"/>
    <property type="match status" value="1"/>
</dbReference>
<dbReference type="InterPro" id="IPR008928">
    <property type="entry name" value="6-hairpin_glycosidase_sf"/>
</dbReference>
<dbReference type="GO" id="GO:0052757">
    <property type="term" value="F:chondroitin hydrolase activity"/>
    <property type="evidence" value="ECO:0007669"/>
    <property type="project" value="TreeGrafter"/>
</dbReference>
<dbReference type="InterPro" id="IPR052369">
    <property type="entry name" value="UG_Glycosaminoglycan_Hydrolase"/>
</dbReference>
<dbReference type="AlphaFoldDB" id="A0A8H7T116"/>
<evidence type="ECO:0008006" key="5">
    <source>
        <dbReference type="Google" id="ProtNLM"/>
    </source>
</evidence>
<evidence type="ECO:0000256" key="1">
    <source>
        <dbReference type="ARBA" id="ARBA00022801"/>
    </source>
</evidence>
<evidence type="ECO:0000313" key="3">
    <source>
        <dbReference type="EMBL" id="KAG4412590.1"/>
    </source>
</evidence>
<keyword evidence="4" id="KW-1185">Reference proteome</keyword>
<proteinExistence type="inferred from homology"/>
<reference evidence="3" key="1">
    <citation type="submission" date="2021-02" db="EMBL/GenBank/DDBJ databases">
        <title>Genome sequence Cadophora malorum strain M34.</title>
        <authorList>
            <person name="Stefanovic E."/>
            <person name="Vu D."/>
            <person name="Scully C."/>
            <person name="Dijksterhuis J."/>
            <person name="Roader J."/>
            <person name="Houbraken J."/>
        </authorList>
    </citation>
    <scope>NUCLEOTIDE SEQUENCE</scope>
    <source>
        <strain evidence="3">M34</strain>
    </source>
</reference>
<keyword evidence="1" id="KW-0378">Hydrolase</keyword>
<comment type="similarity">
    <text evidence="2">Belongs to the glycosyl hydrolase 88 family.</text>
</comment>
<sequence>MAQIDVHIRVADNALREGTSILDSENLKGPAVVICEKTEETTRSVLKTSLESKSFDTELQDLFSENIYAKAWRVAKRDLENNSPPKVYPEFVPQIGAGYGRYTLREADFWTCGFFPGTLYSLLERLSRYPHAIPFVRGTQIDGLQGLELSQENLLSLCRTWAEPLHSMTGRTDTHDLGFIVQPALQLDWELTGNRRSLNSLITAANSLATRYDEKVRAIRSWDLINKKDLNIISMDENFIVIIDSLCNLDLLFFASTHSDSDRLALIAKRHAKTLLHTHLRPESSSAPSRSEYQGQLYSTCHVANIDPRTGQVKGRMTAQGYANDSTWSRGQAWAILGYAQTYNWTKDKTFLDAACGLAEYFLQRLGSHHEVPWDFDAPVEDPEHLVMDSSAGAIAAHGMLIISEALAMTQQPILSKSFQNYALRLVKNLLTYSLAEEKARFAIASRQRGTGNMDELIVEDVIPGRYFDAVLKNATANNNVGANRRYWNHGLVYADYYLMRFGNELLRMNIDREAQD</sequence>
<name>A0A8H7T116_9HELO</name>
<dbReference type="InterPro" id="IPR012341">
    <property type="entry name" value="6hp_glycosidase-like_sf"/>
</dbReference>
<organism evidence="3 4">
    <name type="scientific">Cadophora malorum</name>
    <dbReference type="NCBI Taxonomy" id="108018"/>
    <lineage>
        <taxon>Eukaryota</taxon>
        <taxon>Fungi</taxon>
        <taxon>Dikarya</taxon>
        <taxon>Ascomycota</taxon>
        <taxon>Pezizomycotina</taxon>
        <taxon>Leotiomycetes</taxon>
        <taxon>Helotiales</taxon>
        <taxon>Ploettnerulaceae</taxon>
        <taxon>Cadophora</taxon>
    </lineage>
</organism>
<evidence type="ECO:0000313" key="4">
    <source>
        <dbReference type="Proteomes" id="UP000664132"/>
    </source>
</evidence>
<gene>
    <name evidence="3" type="ORF">IFR04_014278</name>
</gene>
<dbReference type="GO" id="GO:0000272">
    <property type="term" value="P:polysaccharide catabolic process"/>
    <property type="evidence" value="ECO:0007669"/>
    <property type="project" value="TreeGrafter"/>
</dbReference>
<accession>A0A8H7T116</accession>
<protein>
    <recommendedName>
        <fullName evidence="5">Glycoside hydrolase family 88 protein</fullName>
    </recommendedName>
</protein>
<dbReference type="EMBL" id="JAFJYH010000367">
    <property type="protein sequence ID" value="KAG4412590.1"/>
    <property type="molecule type" value="Genomic_DNA"/>
</dbReference>
<dbReference type="SUPFAM" id="SSF48208">
    <property type="entry name" value="Six-hairpin glycosidases"/>
    <property type="match status" value="1"/>
</dbReference>
<dbReference type="PANTHER" id="PTHR36845">
    <property type="entry name" value="HYDROLASE, PUTATIVE (AFU_ORTHOLOGUE AFUA_7G05090)-RELATED"/>
    <property type="match status" value="1"/>
</dbReference>
<evidence type="ECO:0000256" key="2">
    <source>
        <dbReference type="ARBA" id="ARBA00038358"/>
    </source>
</evidence>